<feature type="domain" description="Phage head morphogenesis" evidence="1">
    <location>
        <begin position="148"/>
        <end position="245"/>
    </location>
</feature>
<sequence>MLIHRIEKRLQEESISKKYVKMLEETLGRIENRLNAMFIKVNKDGKWSQSELSKYNRDMKLKAQIRAEIKKYKENFRKSLRDDLKNEYIQESLYVQDVLNTQAGIEFDKLPTKAIKTAVIDDATIAGKTLGEYLAKFGTDLAFRSESEIFSSIALGENPRKTANRLAKVGKMGYKRAEDTTRTWYNQVINSANFDTYEQGGIKQCRFIATLDSRTSAYCFTRHNKLYTIEEIRKLLPGHPRCRSTGIPYIPGVEQSRPNSYESWILDGRRSRKQINGVSVKIHQAYKAGEISKKDRDKFMRVIELV</sequence>
<organism evidence="2 3">
    <name type="scientific">Orenia marismortui</name>
    <dbReference type="NCBI Taxonomy" id="46469"/>
    <lineage>
        <taxon>Bacteria</taxon>
        <taxon>Bacillati</taxon>
        <taxon>Bacillota</taxon>
        <taxon>Clostridia</taxon>
        <taxon>Halanaerobiales</taxon>
        <taxon>Halobacteroidaceae</taxon>
        <taxon>Orenia</taxon>
    </lineage>
</organism>
<dbReference type="NCBIfam" id="TIGR01641">
    <property type="entry name" value="phageSPP1_gp7"/>
    <property type="match status" value="1"/>
</dbReference>
<dbReference type="RefSeq" id="WP_134117443.1">
    <property type="nucleotide sequence ID" value="NZ_SOEG01000020.1"/>
</dbReference>
<evidence type="ECO:0000313" key="2">
    <source>
        <dbReference type="EMBL" id="TDX49107.1"/>
    </source>
</evidence>
<gene>
    <name evidence="2" type="ORF">C7959_1201</name>
</gene>
<proteinExistence type="predicted"/>
<dbReference type="InterPro" id="IPR006528">
    <property type="entry name" value="Phage_head_morphogenesis_dom"/>
</dbReference>
<dbReference type="Proteomes" id="UP000295832">
    <property type="component" value="Unassembled WGS sequence"/>
</dbReference>
<accession>A0A4R8GYS9</accession>
<evidence type="ECO:0000313" key="3">
    <source>
        <dbReference type="Proteomes" id="UP000295832"/>
    </source>
</evidence>
<reference evidence="2 3" key="1">
    <citation type="submission" date="2019-03" db="EMBL/GenBank/DDBJ databases">
        <title>Subsurface microbial communities from deep shales in Ohio and West Virginia, USA.</title>
        <authorList>
            <person name="Wrighton K."/>
        </authorList>
    </citation>
    <scope>NUCLEOTIDE SEQUENCE [LARGE SCALE GENOMIC DNA]</scope>
    <source>
        <strain evidence="2 3">MSL 6dP</strain>
    </source>
</reference>
<dbReference type="EMBL" id="SOEG01000020">
    <property type="protein sequence ID" value="TDX49107.1"/>
    <property type="molecule type" value="Genomic_DNA"/>
</dbReference>
<comment type="caution">
    <text evidence="2">The sequence shown here is derived from an EMBL/GenBank/DDBJ whole genome shotgun (WGS) entry which is preliminary data.</text>
</comment>
<keyword evidence="3" id="KW-1185">Reference proteome</keyword>
<name>A0A4R8GYS9_9FIRM</name>
<dbReference type="Pfam" id="PF04233">
    <property type="entry name" value="Phage_Mu_F"/>
    <property type="match status" value="1"/>
</dbReference>
<dbReference type="AlphaFoldDB" id="A0A4R8GYS9"/>
<evidence type="ECO:0000259" key="1">
    <source>
        <dbReference type="Pfam" id="PF04233"/>
    </source>
</evidence>
<protein>
    <submittedName>
        <fullName evidence="2">SPP1 gp7 family putative phage head morphogenesis protein</fullName>
    </submittedName>
</protein>